<dbReference type="SUPFAM" id="SSF55383">
    <property type="entry name" value="Copper amine oxidase, domain N"/>
    <property type="match status" value="1"/>
</dbReference>
<evidence type="ECO:0000313" key="3">
    <source>
        <dbReference type="EMBL" id="MDQ0164969.1"/>
    </source>
</evidence>
<evidence type="ECO:0000259" key="2">
    <source>
        <dbReference type="Pfam" id="PF07833"/>
    </source>
</evidence>
<dbReference type="EMBL" id="JAUSTY010000003">
    <property type="protein sequence ID" value="MDQ0164969.1"/>
    <property type="molecule type" value="Genomic_DNA"/>
</dbReference>
<dbReference type="InterPro" id="IPR036582">
    <property type="entry name" value="Mao_N_sf"/>
</dbReference>
<sequence>MKRKVAVFTLAIMLVVSALAGSIFAANTIQLVVNGKFVKTDVAPLITQGRVMVPIRFVSEALGYNIQWDQGKKQVSIDREVWKEPIQDGDKLELRGAANTVSSYLVLLQSVYDPTLNDPTDYQRLITGNNEIFMPSYGGSSLNYIPSYEILDGRLVRSNQEVTAEIAASYWLLTTTEQRYTKYTKVYTLKKEIVDGTSVWLIDSETTINTETYEEMPAKLHAPFE</sequence>
<accession>A0ABT9VVH2</accession>
<feature type="chain" id="PRO_5047296634" description="Copper amine oxidase-like N-terminal domain-containing protein" evidence="1">
    <location>
        <begin position="21"/>
        <end position="225"/>
    </location>
</feature>
<keyword evidence="4" id="KW-1185">Reference proteome</keyword>
<evidence type="ECO:0000256" key="1">
    <source>
        <dbReference type="SAM" id="SignalP"/>
    </source>
</evidence>
<keyword evidence="1" id="KW-0732">Signal</keyword>
<gene>
    <name evidence="3" type="ORF">J2S11_000869</name>
</gene>
<organism evidence="3 4">
    <name type="scientific">Caldalkalibacillus horti</name>
    <dbReference type="NCBI Taxonomy" id="77523"/>
    <lineage>
        <taxon>Bacteria</taxon>
        <taxon>Bacillati</taxon>
        <taxon>Bacillota</taxon>
        <taxon>Bacilli</taxon>
        <taxon>Bacillales</taxon>
        <taxon>Bacillaceae</taxon>
        <taxon>Caldalkalibacillus</taxon>
    </lineage>
</organism>
<dbReference type="Proteomes" id="UP001235840">
    <property type="component" value="Unassembled WGS sequence"/>
</dbReference>
<dbReference type="Gene3D" id="3.30.457.10">
    <property type="entry name" value="Copper amine oxidase-like, N-terminal domain"/>
    <property type="match status" value="1"/>
</dbReference>
<protein>
    <recommendedName>
        <fullName evidence="2">Copper amine oxidase-like N-terminal domain-containing protein</fullName>
    </recommendedName>
</protein>
<feature type="signal peptide" evidence="1">
    <location>
        <begin position="1"/>
        <end position="20"/>
    </location>
</feature>
<proteinExistence type="predicted"/>
<name>A0ABT9VVH2_9BACI</name>
<dbReference type="RefSeq" id="WP_307391371.1">
    <property type="nucleotide sequence ID" value="NZ_BAAADK010000010.1"/>
</dbReference>
<dbReference type="Pfam" id="PF07833">
    <property type="entry name" value="Cu_amine_oxidN1"/>
    <property type="match status" value="1"/>
</dbReference>
<evidence type="ECO:0000313" key="4">
    <source>
        <dbReference type="Proteomes" id="UP001235840"/>
    </source>
</evidence>
<reference evidence="3 4" key="1">
    <citation type="submission" date="2023-07" db="EMBL/GenBank/DDBJ databases">
        <title>Genomic Encyclopedia of Type Strains, Phase IV (KMG-IV): sequencing the most valuable type-strain genomes for metagenomic binning, comparative biology and taxonomic classification.</title>
        <authorList>
            <person name="Goeker M."/>
        </authorList>
    </citation>
    <scope>NUCLEOTIDE SEQUENCE [LARGE SCALE GENOMIC DNA]</scope>
    <source>
        <strain evidence="3 4">DSM 12751</strain>
    </source>
</reference>
<comment type="caution">
    <text evidence="3">The sequence shown here is derived from an EMBL/GenBank/DDBJ whole genome shotgun (WGS) entry which is preliminary data.</text>
</comment>
<feature type="domain" description="Copper amine oxidase-like N-terminal" evidence="2">
    <location>
        <begin position="32"/>
        <end position="77"/>
    </location>
</feature>
<dbReference type="InterPro" id="IPR012854">
    <property type="entry name" value="Cu_amine_oxidase-like_N"/>
</dbReference>